<reference evidence="1" key="1">
    <citation type="journal article" date="2012" name="Science">
        <title>Fermentation, hydrogen, and sulfur metabolism in multiple uncultivated bacterial phyla.</title>
        <authorList>
            <person name="Wrighton K.C."/>
            <person name="Thomas B.C."/>
            <person name="Sharon I."/>
            <person name="Miller C.S."/>
            <person name="Castelle C.J."/>
            <person name="VerBerkmoes N.C."/>
            <person name="Wilkins M.J."/>
            <person name="Hettich R.L."/>
            <person name="Lipton M.S."/>
            <person name="Williams K.H."/>
            <person name="Long P.E."/>
            <person name="Banfield J.F."/>
        </authorList>
    </citation>
    <scope>NUCLEOTIDE SEQUENCE [LARGE SCALE GENOMIC DNA]</scope>
</reference>
<dbReference type="EMBL" id="AMFJ01000893">
    <property type="protein sequence ID" value="EKE26218.1"/>
    <property type="molecule type" value="Genomic_DNA"/>
</dbReference>
<proteinExistence type="predicted"/>
<protein>
    <submittedName>
        <fullName evidence="1">Uncharacterized protein</fullName>
    </submittedName>
</protein>
<evidence type="ECO:0000313" key="1">
    <source>
        <dbReference type="EMBL" id="EKE26218.1"/>
    </source>
</evidence>
<organism evidence="1">
    <name type="scientific">uncultured bacterium</name>
    <name type="common">gcode 4</name>
    <dbReference type="NCBI Taxonomy" id="1234023"/>
    <lineage>
        <taxon>Bacteria</taxon>
        <taxon>environmental samples</taxon>
    </lineage>
</organism>
<gene>
    <name evidence="1" type="ORF">ACD_4C00377G0002</name>
</gene>
<accession>K2FTK0</accession>
<comment type="caution">
    <text evidence="1">The sequence shown here is derived from an EMBL/GenBank/DDBJ whole genome shotgun (WGS) entry which is preliminary data.</text>
</comment>
<dbReference type="AlphaFoldDB" id="K2FTK0"/>
<name>K2FTK0_9BACT</name>
<sequence length="65" mass="7963">MDKKIIKLNIPLLYKLNKWILVENKEEIYKIKKELSNWIELFILSGMKSDREVEDLRLKKLKIKF</sequence>